<dbReference type="Pfam" id="PF13183">
    <property type="entry name" value="Fer4_8"/>
    <property type="match status" value="1"/>
</dbReference>
<comment type="caution">
    <text evidence="2">The sequence shown here is derived from an EMBL/GenBank/DDBJ whole genome shotgun (WGS) entry which is preliminary data.</text>
</comment>
<proteinExistence type="predicted"/>
<organism evidence="2">
    <name type="scientific">marine sediment metagenome</name>
    <dbReference type="NCBI Taxonomy" id="412755"/>
    <lineage>
        <taxon>unclassified sequences</taxon>
        <taxon>metagenomes</taxon>
        <taxon>ecological metagenomes</taxon>
    </lineage>
</organism>
<gene>
    <name evidence="2" type="ORF">S01H4_35500</name>
</gene>
<dbReference type="PROSITE" id="PS00198">
    <property type="entry name" value="4FE4S_FER_1"/>
    <property type="match status" value="2"/>
</dbReference>
<name>X1B4T6_9ZZZZ</name>
<evidence type="ECO:0000313" key="2">
    <source>
        <dbReference type="EMBL" id="GAG79213.1"/>
    </source>
</evidence>
<sequence>MTETDETTGPPVTLIDAIDMSKLDPKFREEIKSMPNGEALSACFACSTCTAACPTANMWKFKPHQLIRMILLGMREEVLSSNEIWLCLTCYECQERCPQKVRVTDIFFDCKNLAAEEGNIPVNVLALAKELLTKGQLYTVTADWEREDMGLEPEVPGLSVEAIKRILKDTRTKKLVGGEE</sequence>
<evidence type="ECO:0000259" key="1">
    <source>
        <dbReference type="PROSITE" id="PS51379"/>
    </source>
</evidence>
<dbReference type="PANTHER" id="PTHR43255">
    <property type="entry name" value="IRON-SULFUR-BINDING OXIDOREDUCTASE FADF-RELATED-RELATED"/>
    <property type="match status" value="1"/>
</dbReference>
<dbReference type="EMBL" id="BART01018884">
    <property type="protein sequence ID" value="GAG79213.1"/>
    <property type="molecule type" value="Genomic_DNA"/>
</dbReference>
<reference evidence="2" key="1">
    <citation type="journal article" date="2014" name="Front. Microbiol.">
        <title>High frequency of phylogenetically diverse reductive dehalogenase-homologous genes in deep subseafloor sedimentary metagenomes.</title>
        <authorList>
            <person name="Kawai M."/>
            <person name="Futagami T."/>
            <person name="Toyoda A."/>
            <person name="Takaki Y."/>
            <person name="Nishi S."/>
            <person name="Hori S."/>
            <person name="Arai W."/>
            <person name="Tsubouchi T."/>
            <person name="Morono Y."/>
            <person name="Uchiyama I."/>
            <person name="Ito T."/>
            <person name="Fujiyama A."/>
            <person name="Inagaki F."/>
            <person name="Takami H."/>
        </authorList>
    </citation>
    <scope>NUCLEOTIDE SEQUENCE</scope>
    <source>
        <strain evidence="2">Expedition CK06-06</strain>
    </source>
</reference>
<dbReference type="GO" id="GO:0051536">
    <property type="term" value="F:iron-sulfur cluster binding"/>
    <property type="evidence" value="ECO:0007669"/>
    <property type="project" value="InterPro"/>
</dbReference>
<dbReference type="AlphaFoldDB" id="X1B4T6"/>
<dbReference type="PANTHER" id="PTHR43255:SF2">
    <property type="entry name" value="HETERODISULFIDE REDUCTASE RELATED PROTEIN"/>
    <property type="match status" value="1"/>
</dbReference>
<dbReference type="InterPro" id="IPR051460">
    <property type="entry name" value="HdrC_iron-sulfur_subunit"/>
</dbReference>
<dbReference type="InterPro" id="IPR009051">
    <property type="entry name" value="Helical_ferredxn"/>
</dbReference>
<accession>X1B4T6</accession>
<dbReference type="SUPFAM" id="SSF46548">
    <property type="entry name" value="alpha-helical ferredoxin"/>
    <property type="match status" value="1"/>
</dbReference>
<dbReference type="InterPro" id="IPR017896">
    <property type="entry name" value="4Fe4S_Fe-S-bd"/>
</dbReference>
<dbReference type="InterPro" id="IPR017900">
    <property type="entry name" value="4Fe4S_Fe_S_CS"/>
</dbReference>
<feature type="domain" description="4Fe-4S ferredoxin-type" evidence="1">
    <location>
        <begin position="33"/>
        <end position="64"/>
    </location>
</feature>
<dbReference type="Gene3D" id="1.10.1060.10">
    <property type="entry name" value="Alpha-helical ferredoxin"/>
    <property type="match status" value="1"/>
</dbReference>
<dbReference type="GO" id="GO:0005886">
    <property type="term" value="C:plasma membrane"/>
    <property type="evidence" value="ECO:0007669"/>
    <property type="project" value="TreeGrafter"/>
</dbReference>
<protein>
    <recommendedName>
        <fullName evidence="1">4Fe-4S ferredoxin-type domain-containing protein</fullName>
    </recommendedName>
</protein>
<dbReference type="PROSITE" id="PS51379">
    <property type="entry name" value="4FE4S_FER_2"/>
    <property type="match status" value="1"/>
</dbReference>